<dbReference type="Gene3D" id="3.40.50.300">
    <property type="entry name" value="P-loop containing nucleotide triphosphate hydrolases"/>
    <property type="match status" value="1"/>
</dbReference>
<dbReference type="EMBL" id="JABWMJ010000015">
    <property type="protein sequence ID" value="NUZ08652.1"/>
    <property type="molecule type" value="Genomic_DNA"/>
</dbReference>
<dbReference type="AlphaFoldDB" id="A0A7Y6NSR6"/>
<protein>
    <recommendedName>
        <fullName evidence="3">Rad50/SbcC-type AAA domain-containing protein</fullName>
    </recommendedName>
</protein>
<reference evidence="1 2" key="1">
    <citation type="submission" date="2020-06" db="EMBL/GenBank/DDBJ databases">
        <title>Schlegella sp. ID0723 isolated from air conditioner.</title>
        <authorList>
            <person name="Kim D.Y."/>
            <person name="Kim D.-U."/>
        </authorList>
    </citation>
    <scope>NUCLEOTIDE SEQUENCE [LARGE SCALE GENOMIC DNA]</scope>
    <source>
        <strain evidence="1 2">ID0723</strain>
    </source>
</reference>
<gene>
    <name evidence="1" type="ORF">HQN59_23180</name>
</gene>
<organism evidence="1 2">
    <name type="scientific">Piscinibacter koreensis</name>
    <dbReference type="NCBI Taxonomy" id="2742824"/>
    <lineage>
        <taxon>Bacteria</taxon>
        <taxon>Pseudomonadati</taxon>
        <taxon>Pseudomonadota</taxon>
        <taxon>Betaproteobacteria</taxon>
        <taxon>Burkholderiales</taxon>
        <taxon>Sphaerotilaceae</taxon>
        <taxon>Piscinibacter</taxon>
    </lineage>
</organism>
<keyword evidence="2" id="KW-1185">Reference proteome</keyword>
<dbReference type="Proteomes" id="UP000529637">
    <property type="component" value="Unassembled WGS sequence"/>
</dbReference>
<accession>A0A7Y6NSR6</accession>
<comment type="caution">
    <text evidence="1">The sequence shown here is derived from an EMBL/GenBank/DDBJ whole genome shotgun (WGS) entry which is preliminary data.</text>
</comment>
<evidence type="ECO:0000313" key="1">
    <source>
        <dbReference type="EMBL" id="NUZ08652.1"/>
    </source>
</evidence>
<proteinExistence type="predicted"/>
<name>A0A7Y6NSR6_9BURK</name>
<evidence type="ECO:0008006" key="3">
    <source>
        <dbReference type="Google" id="ProtNLM"/>
    </source>
</evidence>
<dbReference type="SUPFAM" id="SSF52540">
    <property type="entry name" value="P-loop containing nucleoside triphosphate hydrolases"/>
    <property type="match status" value="1"/>
</dbReference>
<dbReference type="InterPro" id="IPR027417">
    <property type="entry name" value="P-loop_NTPase"/>
</dbReference>
<evidence type="ECO:0000313" key="2">
    <source>
        <dbReference type="Proteomes" id="UP000529637"/>
    </source>
</evidence>
<sequence length="73" mass="7585">MSETKVNVGKATSGGYRPLSLTLRGFKGIRSGLGRDAITLDLEALVGDAQLVAIAGSNGRGKTTIMDNLHPLC</sequence>